<dbReference type="STRING" id="441959.B8LVT1"/>
<dbReference type="OrthoDB" id="4822at2759"/>
<evidence type="ECO:0000313" key="5">
    <source>
        <dbReference type="Proteomes" id="UP000001745"/>
    </source>
</evidence>
<feature type="compositionally biased region" description="Gly residues" evidence="2">
    <location>
        <begin position="84"/>
        <end position="93"/>
    </location>
</feature>
<name>B8LVT1_TALSN</name>
<organism evidence="4 5">
    <name type="scientific">Talaromyces stipitatus (strain ATCC 10500 / CBS 375.48 / QM 6759 / NRRL 1006)</name>
    <name type="common">Penicillium stipitatum</name>
    <dbReference type="NCBI Taxonomy" id="441959"/>
    <lineage>
        <taxon>Eukaryota</taxon>
        <taxon>Fungi</taxon>
        <taxon>Dikarya</taxon>
        <taxon>Ascomycota</taxon>
        <taxon>Pezizomycotina</taxon>
        <taxon>Eurotiomycetes</taxon>
        <taxon>Eurotiomycetidae</taxon>
        <taxon>Eurotiales</taxon>
        <taxon>Trichocomaceae</taxon>
        <taxon>Talaromyces</taxon>
        <taxon>Talaromyces sect. Talaromyces</taxon>
    </lineage>
</organism>
<dbReference type="GO" id="GO:0000390">
    <property type="term" value="P:spliceosomal complex disassembly"/>
    <property type="evidence" value="ECO:0007669"/>
    <property type="project" value="InterPro"/>
</dbReference>
<evidence type="ECO:0000256" key="1">
    <source>
        <dbReference type="ARBA" id="ARBA00010900"/>
    </source>
</evidence>
<feature type="compositionally biased region" description="Polar residues" evidence="2">
    <location>
        <begin position="70"/>
        <end position="82"/>
    </location>
</feature>
<proteinExistence type="inferred from homology"/>
<dbReference type="EMBL" id="EQ962652">
    <property type="protein sequence ID" value="EED24211.1"/>
    <property type="molecule type" value="Genomic_DNA"/>
</dbReference>
<accession>B8LVT1</accession>
<dbReference type="PhylomeDB" id="B8LVT1"/>
<dbReference type="Pfam" id="PF07842">
    <property type="entry name" value="GCFC"/>
    <property type="match status" value="1"/>
</dbReference>
<dbReference type="InterPro" id="IPR000467">
    <property type="entry name" value="G_patch_dom"/>
</dbReference>
<dbReference type="InParanoid" id="B8LVT1"/>
<dbReference type="OMA" id="CEQDIIQ"/>
<dbReference type="GeneID" id="8100239"/>
<dbReference type="GO" id="GO:0003676">
    <property type="term" value="F:nucleic acid binding"/>
    <property type="evidence" value="ECO:0007669"/>
    <property type="project" value="InterPro"/>
</dbReference>
<dbReference type="HOGENOM" id="CLU_007977_2_0_1"/>
<dbReference type="eggNOG" id="KOG2184">
    <property type="taxonomic scope" value="Eukaryota"/>
</dbReference>
<dbReference type="InterPro" id="IPR045211">
    <property type="entry name" value="TFP11/STIP/Ntr1"/>
</dbReference>
<feature type="domain" description="G-patch" evidence="3">
    <location>
        <begin position="101"/>
        <end position="147"/>
    </location>
</feature>
<keyword evidence="5" id="KW-1185">Reference proteome</keyword>
<dbReference type="PANTHER" id="PTHR23329">
    <property type="entry name" value="TUFTELIN-INTERACTING PROTEIN 11-RELATED"/>
    <property type="match status" value="1"/>
</dbReference>
<dbReference type="Pfam" id="PF01585">
    <property type="entry name" value="G-patch"/>
    <property type="match status" value="1"/>
</dbReference>
<dbReference type="FunCoup" id="B8LVT1">
    <property type="interactions" value="837"/>
</dbReference>
<comment type="similarity">
    <text evidence="1">Belongs to the TFP11/STIP family.</text>
</comment>
<reference evidence="5" key="1">
    <citation type="journal article" date="2015" name="Genome Announc.">
        <title>Genome sequence of the AIDS-associated pathogen Penicillium marneffei (ATCC18224) and its near taxonomic relative Talaromyces stipitatus (ATCC10500).</title>
        <authorList>
            <person name="Nierman W.C."/>
            <person name="Fedorova-Abrams N.D."/>
            <person name="Andrianopoulos A."/>
        </authorList>
    </citation>
    <scope>NUCLEOTIDE SEQUENCE [LARGE SCALE GENOMIC DNA]</scope>
    <source>
        <strain evidence="5">ATCC 10500 / CBS 375.48 / QM 6759 / NRRL 1006</strain>
    </source>
</reference>
<dbReference type="VEuPathDB" id="FungiDB:TSTA_075840"/>
<dbReference type="RefSeq" id="XP_002341598.1">
    <property type="nucleotide sequence ID" value="XM_002341557.1"/>
</dbReference>
<dbReference type="Proteomes" id="UP000001745">
    <property type="component" value="Unassembled WGS sequence"/>
</dbReference>
<feature type="compositionally biased region" description="Basic and acidic residues" evidence="2">
    <location>
        <begin position="145"/>
        <end position="159"/>
    </location>
</feature>
<dbReference type="SMART" id="SM00443">
    <property type="entry name" value="G_patch"/>
    <property type="match status" value="1"/>
</dbReference>
<gene>
    <name evidence="4" type="ORF">TSTA_075840</name>
</gene>
<dbReference type="PROSITE" id="PS50174">
    <property type="entry name" value="G_PATCH"/>
    <property type="match status" value="1"/>
</dbReference>
<evidence type="ECO:0000256" key="2">
    <source>
        <dbReference type="SAM" id="MobiDB-lite"/>
    </source>
</evidence>
<protein>
    <submittedName>
        <fullName evidence="4">G-patch domain protein (TFIP11), putative</fullName>
    </submittedName>
</protein>
<feature type="region of interest" description="Disordered" evidence="2">
    <location>
        <begin position="127"/>
        <end position="202"/>
    </location>
</feature>
<feature type="region of interest" description="Disordered" evidence="2">
    <location>
        <begin position="1"/>
        <end position="96"/>
    </location>
</feature>
<dbReference type="GO" id="GO:0071008">
    <property type="term" value="C:U2-type post-mRNA release spliceosomal complex"/>
    <property type="evidence" value="ECO:0007669"/>
    <property type="project" value="TreeGrafter"/>
</dbReference>
<dbReference type="AlphaFoldDB" id="B8LVT1"/>
<sequence>MGYDDDESPSRSPFAGQKRKAGDMSSSDEEEEAATARPSFGFQPFCRAASRSESPPTMTAGLGGGAGRSAWNNTTPTATMQSRGRGGGGGIDNKGGSIMGKSSFAARMMAKMGYVEGQGLGQDGRGIVNPIEAQGRPQRIGLGAVKEKSKQAREEEKRQAAARGEIIEDSSDEERQRRQKRKAQQRKLDGLSGVSTPVGPPKRRFRTARELEAEVEGLVVPNVLKSLVDATGREQKVLTSTAGLMAPMEFVNQAEGEALKIARRARHDLEAFVDEWKGLTERKKFIDLEESQVVEEMDTRQVKAEQLGRLVSTLESIQIMEPKDTIVQRFEEVTSKLELIEVEYRDVIDEYQLSDAAVAAIHPLFREAMEEWEPLKNPTFLVADLLRLLPLLSRKSQESELEQLQRHRQSTSSYESMIYSIWLPRVRSVLLNEWDVYEPSPATSLVVAWKDVIPTFVYSNILNQIIVPKLSAAIKKWKPRSSRRHPESSQQESRFPWWLFTWLQYLGERHTNPRHATGLLSDVRRKFRVVLDTWDLRKGLLTSIDLWKEALGSEFDVALHKHLLPRLARHLRENFEVNPQDQDLSAFEDLLKWKDLYKSKVFGLLLVSEFFPKWHNILYIWLTNDPNFEEVAEWFTWWRSQIPTELNELVMVDEEWTKGLKMMDLASQLGDRAATELPPPEKVPAFAPIAASLEPEKTAAPIKPARPKAPIKEIAFKDIVEEWCADQGLIMLPLREAHPQNGQPLFRITASASGKGGVIAFLQGDVVWVQNRKARDIWEPMGLEDQLVERAEGK</sequence>
<evidence type="ECO:0000313" key="4">
    <source>
        <dbReference type="EMBL" id="EED24211.1"/>
    </source>
</evidence>
<dbReference type="PANTHER" id="PTHR23329:SF1">
    <property type="entry name" value="TUFTELIN-INTERACTING PROTEIN 11"/>
    <property type="match status" value="1"/>
</dbReference>
<evidence type="ECO:0000259" key="3">
    <source>
        <dbReference type="PROSITE" id="PS50174"/>
    </source>
</evidence>
<dbReference type="InterPro" id="IPR022783">
    <property type="entry name" value="GCFC_dom"/>
</dbReference>